<reference evidence="2" key="2">
    <citation type="submission" date="2020-09" db="EMBL/GenBank/DDBJ databases">
        <authorList>
            <person name="Sun Q."/>
            <person name="Ohkuma M."/>
        </authorList>
    </citation>
    <scope>NUCLEOTIDE SEQUENCE</scope>
    <source>
        <strain evidence="2">JCM 15325</strain>
    </source>
</reference>
<dbReference type="SUPFAM" id="SSF64376">
    <property type="entry name" value="YlxR-like"/>
    <property type="match status" value="1"/>
</dbReference>
<evidence type="ECO:0000313" key="2">
    <source>
        <dbReference type="EMBL" id="GGL43863.1"/>
    </source>
</evidence>
<evidence type="ECO:0000313" key="3">
    <source>
        <dbReference type="Proteomes" id="UP000654670"/>
    </source>
</evidence>
<dbReference type="Pfam" id="PF04296">
    <property type="entry name" value="YlxR"/>
    <property type="match status" value="1"/>
</dbReference>
<dbReference type="NCBIfam" id="NF047356">
    <property type="entry name" value="RNA_bind_RnpM"/>
    <property type="match status" value="1"/>
</dbReference>
<dbReference type="AlphaFoldDB" id="A0A917RY03"/>
<accession>A0A917RY03</accession>
<dbReference type="InterPro" id="IPR035931">
    <property type="entry name" value="YlxR-like_sf"/>
</dbReference>
<dbReference type="Proteomes" id="UP000654670">
    <property type="component" value="Unassembled WGS sequence"/>
</dbReference>
<dbReference type="InterPro" id="IPR037465">
    <property type="entry name" value="YlxR"/>
</dbReference>
<feature type="domain" description="YlxR" evidence="1">
    <location>
        <begin position="10"/>
        <end position="81"/>
    </location>
</feature>
<dbReference type="PANTHER" id="PTHR34215:SF1">
    <property type="entry name" value="YLXR DOMAIN-CONTAINING PROTEIN"/>
    <property type="match status" value="1"/>
</dbReference>
<dbReference type="RefSeq" id="WP_188801473.1">
    <property type="nucleotide sequence ID" value="NZ_BMOK01000002.1"/>
</dbReference>
<dbReference type="Gene3D" id="3.30.1230.10">
    <property type="entry name" value="YlxR-like"/>
    <property type="match status" value="1"/>
</dbReference>
<gene>
    <name evidence="2" type="ORF">GCM10007968_04690</name>
</gene>
<keyword evidence="3" id="KW-1185">Reference proteome</keyword>
<protein>
    <recommendedName>
        <fullName evidence="1">YlxR domain-containing protein</fullName>
    </recommendedName>
</protein>
<reference evidence="2" key="1">
    <citation type="journal article" date="2014" name="Int. J. Syst. Evol. Microbiol.">
        <title>Complete genome sequence of Corynebacterium casei LMG S-19264T (=DSM 44701T), isolated from a smear-ripened cheese.</title>
        <authorList>
            <consortium name="US DOE Joint Genome Institute (JGI-PGF)"/>
            <person name="Walter F."/>
            <person name="Albersmeier A."/>
            <person name="Kalinowski J."/>
            <person name="Ruckert C."/>
        </authorList>
    </citation>
    <scope>NUCLEOTIDE SEQUENCE</scope>
    <source>
        <strain evidence="2">JCM 15325</strain>
    </source>
</reference>
<sequence length="96" mass="10866">MPKQRKIPMRKCIACQESTEKRGLFRIVRSPEGEVFLDLTGKKNGRGAYLSKKTACVRKAKEKSLLSRHLGVPVPDSVFDDMFAYLEEHPDDAGEK</sequence>
<organism evidence="2 3">
    <name type="scientific">Sporolactobacillus putidus</name>
    <dbReference type="NCBI Taxonomy" id="492735"/>
    <lineage>
        <taxon>Bacteria</taxon>
        <taxon>Bacillati</taxon>
        <taxon>Bacillota</taxon>
        <taxon>Bacilli</taxon>
        <taxon>Bacillales</taxon>
        <taxon>Sporolactobacillaceae</taxon>
        <taxon>Sporolactobacillus</taxon>
    </lineage>
</organism>
<dbReference type="InterPro" id="IPR007393">
    <property type="entry name" value="YlxR_dom"/>
</dbReference>
<dbReference type="PANTHER" id="PTHR34215">
    <property type="entry name" value="BLL0784 PROTEIN"/>
    <property type="match status" value="1"/>
</dbReference>
<name>A0A917RY03_9BACL</name>
<evidence type="ECO:0000259" key="1">
    <source>
        <dbReference type="Pfam" id="PF04296"/>
    </source>
</evidence>
<dbReference type="CDD" id="cd00279">
    <property type="entry name" value="YlxR"/>
    <property type="match status" value="1"/>
</dbReference>
<comment type="caution">
    <text evidence="2">The sequence shown here is derived from an EMBL/GenBank/DDBJ whole genome shotgun (WGS) entry which is preliminary data.</text>
</comment>
<proteinExistence type="predicted"/>
<dbReference type="EMBL" id="BMOK01000002">
    <property type="protein sequence ID" value="GGL43863.1"/>
    <property type="molecule type" value="Genomic_DNA"/>
</dbReference>